<sequence>MNGRLNRPAGGSIRLICKAAGIPEPQVTWLKNDQPLNTSFASGLKKGRWSLYIRNLQDEDQGNYTCVAYNLYGHRNYTVAVHVIPGDRKKPELRGIHPVNTTVEEGGSAVFQCKVKSEIRPHVQWLKQADPNDEETDGNKVIKVQGDYFRILKSTEVSERSDGSFINKLILNGVSKKDAGKYICLGANTIGHSFRSAFLTIRGKGVAGTEKNRKLSPLFRASVTSNQTKRRDLLLQIMVLLHDNANPRPPDKFLQPLAELIEHPPRSPNGDTSDMGMRNRWMSKWVLASLVGTIMVWG</sequence>
<dbReference type="GO" id="GO:0005007">
    <property type="term" value="F:fibroblast growth factor receptor activity"/>
    <property type="evidence" value="ECO:0007669"/>
    <property type="project" value="TreeGrafter"/>
</dbReference>
<evidence type="ECO:0000256" key="4">
    <source>
        <dbReference type="ARBA" id="ARBA00022679"/>
    </source>
</evidence>
<evidence type="ECO:0000256" key="9">
    <source>
        <dbReference type="ARBA" id="ARBA00022777"/>
    </source>
</evidence>
<protein>
    <recommendedName>
        <fullName evidence="2">receptor protein-tyrosine kinase</fullName>
        <ecNumber evidence="2">2.7.10.1</ecNumber>
    </recommendedName>
</protein>
<evidence type="ECO:0000256" key="6">
    <source>
        <dbReference type="ARBA" id="ARBA00022729"/>
    </source>
</evidence>
<dbReference type="FunFam" id="2.60.40.10:FF:000020">
    <property type="entry name" value="Fibroblast growth factor receptor"/>
    <property type="match status" value="1"/>
</dbReference>
<evidence type="ECO:0000256" key="5">
    <source>
        <dbReference type="ARBA" id="ARBA00022692"/>
    </source>
</evidence>
<keyword evidence="9" id="KW-0418">Kinase</keyword>
<keyword evidence="17" id="KW-0393">Immunoglobulin domain</keyword>
<dbReference type="InterPro" id="IPR013783">
    <property type="entry name" value="Ig-like_fold"/>
</dbReference>
<dbReference type="GO" id="GO:0017134">
    <property type="term" value="F:fibroblast growth factor binding"/>
    <property type="evidence" value="ECO:0007669"/>
    <property type="project" value="TreeGrafter"/>
</dbReference>
<evidence type="ECO:0000256" key="7">
    <source>
        <dbReference type="ARBA" id="ARBA00022737"/>
    </source>
</evidence>
<dbReference type="SMART" id="SM00408">
    <property type="entry name" value="IGc2"/>
    <property type="match status" value="2"/>
</dbReference>
<keyword evidence="20" id="KW-1185">Reference proteome</keyword>
<dbReference type="InterPro" id="IPR013098">
    <property type="entry name" value="Ig_I-set"/>
</dbReference>
<evidence type="ECO:0000256" key="11">
    <source>
        <dbReference type="ARBA" id="ARBA00022989"/>
    </source>
</evidence>
<evidence type="ECO:0000256" key="17">
    <source>
        <dbReference type="ARBA" id="ARBA00023319"/>
    </source>
</evidence>
<dbReference type="Gene3D" id="2.60.40.10">
    <property type="entry name" value="Immunoglobulins"/>
    <property type="match status" value="2"/>
</dbReference>
<keyword evidence="15 19" id="KW-0675">Receptor</keyword>
<evidence type="ECO:0000256" key="12">
    <source>
        <dbReference type="ARBA" id="ARBA00023136"/>
    </source>
</evidence>
<organism evidence="19 20">
    <name type="scientific">Araneus ventricosus</name>
    <name type="common">Orbweaver spider</name>
    <name type="synonym">Epeira ventricosa</name>
    <dbReference type="NCBI Taxonomy" id="182803"/>
    <lineage>
        <taxon>Eukaryota</taxon>
        <taxon>Metazoa</taxon>
        <taxon>Ecdysozoa</taxon>
        <taxon>Arthropoda</taxon>
        <taxon>Chelicerata</taxon>
        <taxon>Arachnida</taxon>
        <taxon>Araneae</taxon>
        <taxon>Araneomorphae</taxon>
        <taxon>Entelegynae</taxon>
        <taxon>Araneoidea</taxon>
        <taxon>Araneidae</taxon>
        <taxon>Araneus</taxon>
    </lineage>
</organism>
<evidence type="ECO:0000256" key="1">
    <source>
        <dbReference type="ARBA" id="ARBA00004167"/>
    </source>
</evidence>
<comment type="subcellular location">
    <subcellularLocation>
        <location evidence="1">Membrane</location>
        <topology evidence="1">Single-pass membrane protein</topology>
    </subcellularLocation>
</comment>
<keyword evidence="14" id="KW-1015">Disulfide bond</keyword>
<keyword evidence="4" id="KW-0808">Transferase</keyword>
<reference evidence="19 20" key="1">
    <citation type="journal article" date="2019" name="Sci. Rep.">
        <title>Orb-weaving spider Araneus ventricosus genome elucidates the spidroin gene catalogue.</title>
        <authorList>
            <person name="Kono N."/>
            <person name="Nakamura H."/>
            <person name="Ohtoshi R."/>
            <person name="Moran D.A.P."/>
            <person name="Shinohara A."/>
            <person name="Yoshida Y."/>
            <person name="Fujiwara M."/>
            <person name="Mori M."/>
            <person name="Tomita M."/>
            <person name="Arakawa K."/>
        </authorList>
    </citation>
    <scope>NUCLEOTIDE SEQUENCE [LARGE SCALE GENOMIC DNA]</scope>
</reference>
<evidence type="ECO:0000259" key="18">
    <source>
        <dbReference type="PROSITE" id="PS50835"/>
    </source>
</evidence>
<dbReference type="EMBL" id="BGPR01000233">
    <property type="protein sequence ID" value="GBM06778.1"/>
    <property type="molecule type" value="Genomic_DNA"/>
</dbReference>
<name>A0A4Y2CSW6_ARAVE</name>
<dbReference type="GO" id="GO:0005886">
    <property type="term" value="C:plasma membrane"/>
    <property type="evidence" value="ECO:0007669"/>
    <property type="project" value="TreeGrafter"/>
</dbReference>
<dbReference type="FunFam" id="2.60.40.10:FF:000016">
    <property type="entry name" value="Fibroblast growth factor receptor"/>
    <property type="match status" value="1"/>
</dbReference>
<dbReference type="EC" id="2.7.10.1" evidence="2"/>
<evidence type="ECO:0000256" key="14">
    <source>
        <dbReference type="ARBA" id="ARBA00023157"/>
    </source>
</evidence>
<dbReference type="PROSITE" id="PS50835">
    <property type="entry name" value="IG_LIKE"/>
    <property type="match status" value="2"/>
</dbReference>
<dbReference type="PANTHER" id="PTHR19890:SF10">
    <property type="entry name" value="FIBROBLAST GROWTH FACTOR RECEPTOR-LIKE 1"/>
    <property type="match status" value="1"/>
</dbReference>
<dbReference type="PANTHER" id="PTHR19890">
    <property type="entry name" value="FIBROBLAST GROWTH FACTOR RECEPTOR"/>
    <property type="match status" value="1"/>
</dbReference>
<dbReference type="GO" id="GO:0005524">
    <property type="term" value="F:ATP binding"/>
    <property type="evidence" value="ECO:0007669"/>
    <property type="project" value="UniProtKB-KW"/>
</dbReference>
<keyword evidence="3" id="KW-0597">Phosphoprotein</keyword>
<keyword evidence="12" id="KW-0472">Membrane</keyword>
<evidence type="ECO:0000313" key="19">
    <source>
        <dbReference type="EMBL" id="GBM06778.1"/>
    </source>
</evidence>
<evidence type="ECO:0000313" key="20">
    <source>
        <dbReference type="Proteomes" id="UP000499080"/>
    </source>
</evidence>
<dbReference type="AlphaFoldDB" id="A0A4Y2CSW6"/>
<dbReference type="InterPro" id="IPR052615">
    <property type="entry name" value="FGFRL"/>
</dbReference>
<comment type="caution">
    <text evidence="19">The sequence shown here is derived from an EMBL/GenBank/DDBJ whole genome shotgun (WGS) entry which is preliminary data.</text>
</comment>
<dbReference type="SUPFAM" id="SSF48726">
    <property type="entry name" value="Immunoglobulin"/>
    <property type="match status" value="2"/>
</dbReference>
<accession>A0A4Y2CSW6</accession>
<dbReference type="OrthoDB" id="6412580at2759"/>
<keyword evidence="8" id="KW-0547">Nucleotide-binding</keyword>
<dbReference type="Pfam" id="PF13927">
    <property type="entry name" value="Ig_3"/>
    <property type="match status" value="1"/>
</dbReference>
<evidence type="ECO:0000256" key="15">
    <source>
        <dbReference type="ARBA" id="ARBA00023170"/>
    </source>
</evidence>
<dbReference type="InterPro" id="IPR003599">
    <property type="entry name" value="Ig_sub"/>
</dbReference>
<feature type="domain" description="Ig-like" evidence="18">
    <location>
        <begin position="91"/>
        <end position="200"/>
    </location>
</feature>
<keyword evidence="13" id="KW-0829">Tyrosine-protein kinase</keyword>
<evidence type="ECO:0000256" key="3">
    <source>
        <dbReference type="ARBA" id="ARBA00022553"/>
    </source>
</evidence>
<feature type="domain" description="Ig-like" evidence="18">
    <location>
        <begin position="10"/>
        <end position="82"/>
    </location>
</feature>
<dbReference type="SMART" id="SM00409">
    <property type="entry name" value="IG"/>
    <property type="match status" value="2"/>
</dbReference>
<evidence type="ECO:0000256" key="13">
    <source>
        <dbReference type="ARBA" id="ARBA00023137"/>
    </source>
</evidence>
<dbReference type="InterPro" id="IPR003598">
    <property type="entry name" value="Ig_sub2"/>
</dbReference>
<dbReference type="InterPro" id="IPR036179">
    <property type="entry name" value="Ig-like_dom_sf"/>
</dbReference>
<dbReference type="Pfam" id="PF07679">
    <property type="entry name" value="I-set"/>
    <property type="match status" value="1"/>
</dbReference>
<gene>
    <name evidence="19" type="primary">FGFRL1_0</name>
    <name evidence="19" type="ORF">AVEN_63015_1</name>
</gene>
<keyword evidence="5" id="KW-0812">Transmembrane</keyword>
<evidence type="ECO:0000256" key="10">
    <source>
        <dbReference type="ARBA" id="ARBA00022840"/>
    </source>
</evidence>
<keyword evidence="11" id="KW-1133">Transmembrane helix</keyword>
<keyword evidence="10" id="KW-0067">ATP-binding</keyword>
<evidence type="ECO:0000256" key="16">
    <source>
        <dbReference type="ARBA" id="ARBA00023180"/>
    </source>
</evidence>
<dbReference type="Proteomes" id="UP000499080">
    <property type="component" value="Unassembled WGS sequence"/>
</dbReference>
<keyword evidence="6" id="KW-0732">Signal</keyword>
<keyword evidence="7" id="KW-0677">Repeat</keyword>
<evidence type="ECO:0000256" key="2">
    <source>
        <dbReference type="ARBA" id="ARBA00011902"/>
    </source>
</evidence>
<keyword evidence="16" id="KW-0325">Glycoprotein</keyword>
<dbReference type="InterPro" id="IPR007110">
    <property type="entry name" value="Ig-like_dom"/>
</dbReference>
<evidence type="ECO:0000256" key="8">
    <source>
        <dbReference type="ARBA" id="ARBA00022741"/>
    </source>
</evidence>
<proteinExistence type="predicted"/>